<dbReference type="PANTHER" id="PTHR43537:SF39">
    <property type="entry name" value="HTH-TYPE TRANSCRIPTIONAL REGULATOR MCBR"/>
    <property type="match status" value="1"/>
</dbReference>
<dbReference type="GO" id="GO:0003700">
    <property type="term" value="F:DNA-binding transcription factor activity"/>
    <property type="evidence" value="ECO:0007669"/>
    <property type="project" value="InterPro"/>
</dbReference>
<accession>A0A9W6NTN9</accession>
<dbReference type="SMART" id="SM00345">
    <property type="entry name" value="HTH_GNTR"/>
    <property type="match status" value="1"/>
</dbReference>
<dbReference type="Pfam" id="PF00392">
    <property type="entry name" value="GntR"/>
    <property type="match status" value="1"/>
</dbReference>
<evidence type="ECO:0000256" key="2">
    <source>
        <dbReference type="ARBA" id="ARBA00023125"/>
    </source>
</evidence>
<evidence type="ECO:0000256" key="3">
    <source>
        <dbReference type="ARBA" id="ARBA00023163"/>
    </source>
</evidence>
<proteinExistence type="predicted"/>
<dbReference type="Proteomes" id="UP001143480">
    <property type="component" value="Unassembled WGS sequence"/>
</dbReference>
<organism evidence="5 6">
    <name type="scientific">Dactylosporangium matsuzakiense</name>
    <dbReference type="NCBI Taxonomy" id="53360"/>
    <lineage>
        <taxon>Bacteria</taxon>
        <taxon>Bacillati</taxon>
        <taxon>Actinomycetota</taxon>
        <taxon>Actinomycetes</taxon>
        <taxon>Micromonosporales</taxon>
        <taxon>Micromonosporaceae</taxon>
        <taxon>Dactylosporangium</taxon>
    </lineage>
</organism>
<dbReference type="CDD" id="cd07377">
    <property type="entry name" value="WHTH_GntR"/>
    <property type="match status" value="1"/>
</dbReference>
<dbReference type="InterPro" id="IPR008920">
    <property type="entry name" value="TF_FadR/GntR_C"/>
</dbReference>
<evidence type="ECO:0000313" key="5">
    <source>
        <dbReference type="EMBL" id="GLL08606.1"/>
    </source>
</evidence>
<evidence type="ECO:0000313" key="6">
    <source>
        <dbReference type="Proteomes" id="UP001143480"/>
    </source>
</evidence>
<dbReference type="PROSITE" id="PS50949">
    <property type="entry name" value="HTH_GNTR"/>
    <property type="match status" value="1"/>
</dbReference>
<gene>
    <name evidence="5" type="ORF">GCM10017581_103730</name>
</gene>
<dbReference type="InterPro" id="IPR036388">
    <property type="entry name" value="WH-like_DNA-bd_sf"/>
</dbReference>
<reference evidence="5" key="1">
    <citation type="journal article" date="2014" name="Int. J. Syst. Evol. Microbiol.">
        <title>Complete genome sequence of Corynebacterium casei LMG S-19264T (=DSM 44701T), isolated from a smear-ripened cheese.</title>
        <authorList>
            <consortium name="US DOE Joint Genome Institute (JGI-PGF)"/>
            <person name="Walter F."/>
            <person name="Albersmeier A."/>
            <person name="Kalinowski J."/>
            <person name="Ruckert C."/>
        </authorList>
    </citation>
    <scope>NUCLEOTIDE SEQUENCE</scope>
    <source>
        <strain evidence="5">VKM Ac-1321</strain>
    </source>
</reference>
<dbReference type="InterPro" id="IPR000524">
    <property type="entry name" value="Tscrpt_reg_HTH_GntR"/>
</dbReference>
<sequence>MIVGPLPPVKTGMWRVQPEPSKHELAYRAIRERIIDGRFTPGKRLVLSSLARELDVSPVPVREAIRRLEAEGLVHFERNVGARVATLQDDEWEQLVEMLALLDGFAFALAATRVKVSDLAEARGFNGQLREVAAAEQIDHGLVMALHRQFHRALYRCCGNRYVVESLDTIWDRIDASRVLVTLYPALRLATAVEEHDALLDRLERGEDDSSVLEACAREHNLNAIRTIRKNAALEA</sequence>
<dbReference type="Gene3D" id="1.10.10.10">
    <property type="entry name" value="Winged helix-like DNA-binding domain superfamily/Winged helix DNA-binding domain"/>
    <property type="match status" value="1"/>
</dbReference>
<feature type="domain" description="HTH gntR-type" evidence="4">
    <location>
        <begin position="20"/>
        <end position="87"/>
    </location>
</feature>
<comment type="caution">
    <text evidence="5">The sequence shown here is derived from an EMBL/GenBank/DDBJ whole genome shotgun (WGS) entry which is preliminary data.</text>
</comment>
<evidence type="ECO:0000256" key="1">
    <source>
        <dbReference type="ARBA" id="ARBA00023015"/>
    </source>
</evidence>
<protein>
    <submittedName>
        <fullName evidence="5">GntR family transcriptional regulator</fullName>
    </submittedName>
</protein>
<dbReference type="InterPro" id="IPR011711">
    <property type="entry name" value="GntR_C"/>
</dbReference>
<dbReference type="SUPFAM" id="SSF48008">
    <property type="entry name" value="GntR ligand-binding domain-like"/>
    <property type="match status" value="1"/>
</dbReference>
<name>A0A9W6NTN9_9ACTN</name>
<dbReference type="PANTHER" id="PTHR43537">
    <property type="entry name" value="TRANSCRIPTIONAL REGULATOR, GNTR FAMILY"/>
    <property type="match status" value="1"/>
</dbReference>
<dbReference type="EMBL" id="BSFP01000164">
    <property type="protein sequence ID" value="GLL08606.1"/>
    <property type="molecule type" value="Genomic_DNA"/>
</dbReference>
<evidence type="ECO:0000259" key="4">
    <source>
        <dbReference type="PROSITE" id="PS50949"/>
    </source>
</evidence>
<keyword evidence="3" id="KW-0804">Transcription</keyword>
<dbReference type="AlphaFoldDB" id="A0A9W6NTN9"/>
<dbReference type="GO" id="GO:0003677">
    <property type="term" value="F:DNA binding"/>
    <property type="evidence" value="ECO:0007669"/>
    <property type="project" value="UniProtKB-KW"/>
</dbReference>
<dbReference type="SUPFAM" id="SSF46785">
    <property type="entry name" value="Winged helix' DNA-binding domain"/>
    <property type="match status" value="1"/>
</dbReference>
<dbReference type="Pfam" id="PF07729">
    <property type="entry name" value="FCD"/>
    <property type="match status" value="1"/>
</dbReference>
<dbReference type="InterPro" id="IPR036390">
    <property type="entry name" value="WH_DNA-bd_sf"/>
</dbReference>
<keyword evidence="1" id="KW-0805">Transcription regulation</keyword>
<reference evidence="5" key="2">
    <citation type="submission" date="2023-01" db="EMBL/GenBank/DDBJ databases">
        <authorList>
            <person name="Sun Q."/>
            <person name="Evtushenko L."/>
        </authorList>
    </citation>
    <scope>NUCLEOTIDE SEQUENCE</scope>
    <source>
        <strain evidence="5">VKM Ac-1321</strain>
    </source>
</reference>
<dbReference type="Gene3D" id="1.20.120.530">
    <property type="entry name" value="GntR ligand-binding domain-like"/>
    <property type="match status" value="1"/>
</dbReference>
<keyword evidence="6" id="KW-1185">Reference proteome</keyword>
<dbReference type="SMART" id="SM00895">
    <property type="entry name" value="FCD"/>
    <property type="match status" value="1"/>
</dbReference>
<keyword evidence="2" id="KW-0238">DNA-binding</keyword>